<protein>
    <submittedName>
        <fullName evidence="3">Stage II sporulation protein M</fullName>
    </submittedName>
</protein>
<evidence type="ECO:0000256" key="2">
    <source>
        <dbReference type="SAM" id="Phobius"/>
    </source>
</evidence>
<proteinExistence type="predicted"/>
<feature type="compositionally biased region" description="Low complexity" evidence="1">
    <location>
        <begin position="33"/>
        <end position="44"/>
    </location>
</feature>
<sequence>MKQEQFVLRHQQEWQVFEAWLQRSARTSAPNKAGAASDASETAAPPTPPPITSPGQPTPLADEDMPARYRRVCHQLALARRRGYSPQVTARLQHLMQQGHTVLYRAPRPRWRRAAEFLFAEFPQLVRSQAGYMAAATALFVVPLVTIFVLLQFRPELIHGLMDPMQVTQVERMYDPAASAQKLGRDSGTDWQMFGHYIMNNISIGLRTFASGLLAGLGTVLVLLFNGITIGAVAGHLHQIGYGVTFWRFVAGHAPFELTAIVIAGGAGLQLGLKVLAPGRRRRIDALVEGGKIGARLCLGVAAMLLVAAFIEAFWSSIATVPAWVKYSVSAALWTLVLAWLWRGGRGRAEAIDAD</sequence>
<feature type="transmembrane region" description="Helical" evidence="2">
    <location>
        <begin position="254"/>
        <end position="276"/>
    </location>
</feature>
<evidence type="ECO:0000313" key="3">
    <source>
        <dbReference type="EMBL" id="MRH01170.1"/>
    </source>
</evidence>
<dbReference type="EMBL" id="WJPN01000010">
    <property type="protein sequence ID" value="MRH01170.1"/>
    <property type="molecule type" value="Genomic_DNA"/>
</dbReference>
<dbReference type="EMBL" id="WJPM01000009">
    <property type="protein sequence ID" value="MRH75393.1"/>
    <property type="molecule type" value="Genomic_DNA"/>
</dbReference>
<dbReference type="Proteomes" id="UP000437931">
    <property type="component" value="Unassembled WGS sequence"/>
</dbReference>
<feature type="transmembrane region" description="Helical" evidence="2">
    <location>
        <begin position="297"/>
        <end position="318"/>
    </location>
</feature>
<feature type="transmembrane region" description="Helical" evidence="2">
    <location>
        <begin position="130"/>
        <end position="151"/>
    </location>
</feature>
<dbReference type="PANTHER" id="PTHR35337">
    <property type="entry name" value="SLR1478 PROTEIN"/>
    <property type="match status" value="1"/>
</dbReference>
<dbReference type="InterPro" id="IPR002798">
    <property type="entry name" value="SpoIIM-like"/>
</dbReference>
<dbReference type="AlphaFoldDB" id="A0A6N7QBE2"/>
<dbReference type="Pfam" id="PF01944">
    <property type="entry name" value="SpoIIM"/>
    <property type="match status" value="1"/>
</dbReference>
<reference evidence="5 6" key="1">
    <citation type="submission" date="2019-11" db="EMBL/GenBank/DDBJ databases">
        <title>First report of rice panicle blight caused by Xanthomonas sp. in Iran.</title>
        <authorList>
            <person name="Mirghasempour S.A."/>
            <person name="Huang S."/>
            <person name="Brady C.L."/>
            <person name="Studholme D.J."/>
        </authorList>
    </citation>
    <scope>NUCLEOTIDE SEQUENCE [LARGE SCALE GENOMIC DNA]</scope>
    <source>
        <strain evidence="3 6">ASD011</strain>
        <strain evidence="5">SAM114</strain>
    </source>
</reference>
<feature type="transmembrane region" description="Helical" evidence="2">
    <location>
        <begin position="209"/>
        <end position="234"/>
    </location>
</feature>
<evidence type="ECO:0000256" key="1">
    <source>
        <dbReference type="SAM" id="MobiDB-lite"/>
    </source>
</evidence>
<dbReference type="PANTHER" id="PTHR35337:SF1">
    <property type="entry name" value="SLR1478 PROTEIN"/>
    <property type="match status" value="1"/>
</dbReference>
<feature type="region of interest" description="Disordered" evidence="1">
    <location>
        <begin position="25"/>
        <end position="63"/>
    </location>
</feature>
<gene>
    <name evidence="3" type="ORF">GIY21_12820</name>
    <name evidence="4" type="ORF">GIY22_12230</name>
</gene>
<reference evidence="4" key="2">
    <citation type="journal article" date="2020" name="Plant Dis.">
        <title>A Grain Rot of Rice in Iran Caused by a Xanthomonas Strain Closely Related to X. sacchari.</title>
        <authorList>
            <person name="Mirghasempour S.A."/>
            <person name="Huang S."/>
            <person name="Studholme D.J."/>
            <person name="Brady C.L."/>
        </authorList>
    </citation>
    <scope>NUCLEOTIDE SEQUENCE</scope>
    <source>
        <strain evidence="4">SAM114</strain>
    </source>
</reference>
<keyword evidence="5" id="KW-1185">Reference proteome</keyword>
<accession>A0A6N7QBE2</accession>
<comment type="caution">
    <text evidence="3">The sequence shown here is derived from an EMBL/GenBank/DDBJ whole genome shotgun (WGS) entry which is preliminary data.</text>
</comment>
<organism evidence="3 6">
    <name type="scientific">Xanthomonas sontii</name>
    <dbReference type="NCBI Taxonomy" id="2650745"/>
    <lineage>
        <taxon>Bacteria</taxon>
        <taxon>Pseudomonadati</taxon>
        <taxon>Pseudomonadota</taxon>
        <taxon>Gammaproteobacteria</taxon>
        <taxon>Lysobacterales</taxon>
        <taxon>Lysobacteraceae</taxon>
        <taxon>Xanthomonas</taxon>
    </lineage>
</organism>
<name>A0A6N7QBE2_9XANT</name>
<dbReference type="RefSeq" id="WP_153751734.1">
    <property type="nucleotide sequence ID" value="NZ_WJPM01000009.1"/>
</dbReference>
<keyword evidence="2" id="KW-1133">Transmembrane helix</keyword>
<evidence type="ECO:0000313" key="6">
    <source>
        <dbReference type="Proteomes" id="UP000439314"/>
    </source>
</evidence>
<evidence type="ECO:0000313" key="4">
    <source>
        <dbReference type="EMBL" id="MRH75393.1"/>
    </source>
</evidence>
<keyword evidence="2" id="KW-0812">Transmembrane</keyword>
<dbReference type="Proteomes" id="UP000439314">
    <property type="component" value="Unassembled WGS sequence"/>
</dbReference>
<evidence type="ECO:0000313" key="5">
    <source>
        <dbReference type="Proteomes" id="UP000437931"/>
    </source>
</evidence>
<keyword evidence="2" id="KW-0472">Membrane</keyword>
<feature type="transmembrane region" description="Helical" evidence="2">
    <location>
        <begin position="324"/>
        <end position="342"/>
    </location>
</feature>